<keyword evidence="2" id="KW-1185">Reference proteome</keyword>
<dbReference type="Proteomes" id="UP001374584">
    <property type="component" value="Unassembled WGS sequence"/>
</dbReference>
<proteinExistence type="predicted"/>
<accession>A0AAN9ML40</accession>
<organism evidence="1 2">
    <name type="scientific">Phaseolus coccineus</name>
    <name type="common">Scarlet runner bean</name>
    <name type="synonym">Phaseolus multiflorus</name>
    <dbReference type="NCBI Taxonomy" id="3886"/>
    <lineage>
        <taxon>Eukaryota</taxon>
        <taxon>Viridiplantae</taxon>
        <taxon>Streptophyta</taxon>
        <taxon>Embryophyta</taxon>
        <taxon>Tracheophyta</taxon>
        <taxon>Spermatophyta</taxon>
        <taxon>Magnoliopsida</taxon>
        <taxon>eudicotyledons</taxon>
        <taxon>Gunneridae</taxon>
        <taxon>Pentapetalae</taxon>
        <taxon>rosids</taxon>
        <taxon>fabids</taxon>
        <taxon>Fabales</taxon>
        <taxon>Fabaceae</taxon>
        <taxon>Papilionoideae</taxon>
        <taxon>50 kb inversion clade</taxon>
        <taxon>NPAAA clade</taxon>
        <taxon>indigoferoid/millettioid clade</taxon>
        <taxon>Phaseoleae</taxon>
        <taxon>Phaseolus</taxon>
    </lineage>
</organism>
<sequence>MYRSKVTIEHTTQLAPSEQLWSTDPADIVLQNVQDLAVLFGERLARQTYERVEGNGVWFETIHSEAKIIHHLENDLGPGFIPPSLKYLQ</sequence>
<gene>
    <name evidence="1" type="ORF">VNO80_15901</name>
</gene>
<dbReference type="AlphaFoldDB" id="A0AAN9ML40"/>
<name>A0AAN9ML40_PHACN</name>
<evidence type="ECO:0000313" key="1">
    <source>
        <dbReference type="EMBL" id="KAK7356626.1"/>
    </source>
</evidence>
<dbReference type="EMBL" id="JAYMYR010000006">
    <property type="protein sequence ID" value="KAK7356626.1"/>
    <property type="molecule type" value="Genomic_DNA"/>
</dbReference>
<reference evidence="1 2" key="1">
    <citation type="submission" date="2024-01" db="EMBL/GenBank/DDBJ databases">
        <title>The genomes of 5 underutilized Papilionoideae crops provide insights into root nodulation and disease resistanc.</title>
        <authorList>
            <person name="Jiang F."/>
        </authorList>
    </citation>
    <scope>NUCLEOTIDE SEQUENCE [LARGE SCALE GENOMIC DNA]</scope>
    <source>
        <strain evidence="1">JINMINGXINNONG_FW02</strain>
        <tissue evidence="1">Leaves</tissue>
    </source>
</reference>
<comment type="caution">
    <text evidence="1">The sequence shown here is derived from an EMBL/GenBank/DDBJ whole genome shotgun (WGS) entry which is preliminary data.</text>
</comment>
<protein>
    <submittedName>
        <fullName evidence="1">Uncharacterized protein</fullName>
    </submittedName>
</protein>
<evidence type="ECO:0000313" key="2">
    <source>
        <dbReference type="Proteomes" id="UP001374584"/>
    </source>
</evidence>